<proteinExistence type="predicted"/>
<dbReference type="HOGENOM" id="CLU_034285_0_0_11"/>
<dbReference type="STRING" id="469371.Tbis_1535"/>
<dbReference type="AlphaFoldDB" id="D6YAN4"/>
<feature type="region of interest" description="Disordered" evidence="1">
    <location>
        <begin position="544"/>
        <end position="568"/>
    </location>
</feature>
<evidence type="ECO:0000256" key="1">
    <source>
        <dbReference type="SAM" id="MobiDB-lite"/>
    </source>
</evidence>
<sequence>MSSDPTPASFDLTSEPWLPVQWRDGTEGALSLREVFAQADRLRRLVGDVPTQEFALLRLLLAILHDVIDGPRDSDQWYELWESGLPVGDIHAYLDRHRGRFDLLHPEEPFYQVAGLRTATGEVSSLDRMVADVPNGALFFTMRARGAERLGFAEAARWLVHAHAFDTSGIKTGAVGDPRVKNGKVYPLGVAWAGNLGGVLVEGNTLRETLLLNLIAFDLLDRNLDPERDLPAWRRPPLGPRQLDETELASRPAGVRDLYTWQSRRIRLVFDAEGVHGVVLAYGDPLEAHNKHLLEPMTGWRRSANLEKKLGRSPVYLPQPHDPSKSAWRGLASLITGYGNASGQGREAAPALRPLIIEWIARLCVLGYLPPGFLIRARLFGAIYGTQQSVIDEMIDDAVAMPVVLLHERDQALGEAAIDAVTKAEEAVTALGDLAAYLARAAGAEEGPPKAEARTRGFAALDGPFRDWLAHLRPGDDPQDKRAEWQRRAYRIISRLGDELLRSAGDAAWDGRTITTEQGRTIWLTAAHADLLFRKALNKALPAAAAYEPKPEPPGGESDRHHLEAAWS</sequence>
<dbReference type="KEGG" id="tbi:Tbis_1535"/>
<keyword evidence="3" id="KW-1185">Reference proteome</keyword>
<dbReference type="EMBL" id="CP001874">
    <property type="protein sequence ID" value="ADG88251.1"/>
    <property type="molecule type" value="Genomic_DNA"/>
</dbReference>
<reference evidence="2 3" key="1">
    <citation type="submission" date="2010-01" db="EMBL/GenBank/DDBJ databases">
        <title>The complete genome of Thermobispora bispora DSM 43833.</title>
        <authorList>
            <consortium name="US DOE Joint Genome Institute (JGI-PGF)"/>
            <person name="Lucas S."/>
            <person name="Copeland A."/>
            <person name="Lapidus A."/>
            <person name="Glavina del Rio T."/>
            <person name="Dalin E."/>
            <person name="Tice H."/>
            <person name="Bruce D."/>
            <person name="Goodwin L."/>
            <person name="Pitluck S."/>
            <person name="Kyrpides N."/>
            <person name="Mavromatis K."/>
            <person name="Ivanova N."/>
            <person name="Mikhailova N."/>
            <person name="Chertkov O."/>
            <person name="Brettin T."/>
            <person name="Detter J.C."/>
            <person name="Han C."/>
            <person name="Larimer F."/>
            <person name="Land M."/>
            <person name="Hauser L."/>
            <person name="Markowitz V."/>
            <person name="Cheng J.-F."/>
            <person name="Hugenholtz P."/>
            <person name="Woyke T."/>
            <person name="Wu D."/>
            <person name="Jando M."/>
            <person name="Schneider S."/>
            <person name="Klenk H.-P."/>
            <person name="Eisen J.A."/>
        </authorList>
    </citation>
    <scope>NUCLEOTIDE SEQUENCE [LARGE SCALE GENOMIC DNA]</scope>
    <source>
        <strain evidence="3">ATCC 19993 / DSM 43833 / CBS 139.67 / JCM 10125 / KCTC 9307 / NBRC 14880 / R51</strain>
    </source>
</reference>
<dbReference type="RefSeq" id="WP_013131784.1">
    <property type="nucleotide sequence ID" value="NC_014165.1"/>
</dbReference>
<feature type="compositionally biased region" description="Basic and acidic residues" evidence="1">
    <location>
        <begin position="557"/>
        <end position="568"/>
    </location>
</feature>
<gene>
    <name evidence="2" type="ordered locus">Tbis_1535</name>
</gene>
<dbReference type="NCBIfam" id="TIGR02547">
    <property type="entry name" value="casA_cse1"/>
    <property type="match status" value="1"/>
</dbReference>
<protein>
    <submittedName>
        <fullName evidence="2">CRISPR-associated protein, Cse1 family</fullName>
    </submittedName>
</protein>
<dbReference type="eggNOG" id="COG1203">
    <property type="taxonomic scope" value="Bacteria"/>
</dbReference>
<name>D6YAN4_THEBD</name>
<dbReference type="Pfam" id="PF09481">
    <property type="entry name" value="CRISPR_Cse1"/>
    <property type="match status" value="1"/>
</dbReference>
<dbReference type="Gene3D" id="1.10.132.100">
    <property type="match status" value="1"/>
</dbReference>
<evidence type="ECO:0000313" key="2">
    <source>
        <dbReference type="EMBL" id="ADG88251.1"/>
    </source>
</evidence>
<dbReference type="OrthoDB" id="3187690at2"/>
<dbReference type="InterPro" id="IPR013381">
    <property type="entry name" value="CRISPR-assoc_prot_Cse1"/>
</dbReference>
<accession>D6YAN4</accession>
<dbReference type="Proteomes" id="UP000006640">
    <property type="component" value="Chromosome"/>
</dbReference>
<evidence type="ECO:0000313" key="3">
    <source>
        <dbReference type="Proteomes" id="UP000006640"/>
    </source>
</evidence>
<organism evidence="2 3">
    <name type="scientific">Thermobispora bispora (strain ATCC 19993 / DSM 43833 / CBS 139.67 / JCM 10125 / KCTC 9307 / NBRC 14880 / R51)</name>
    <dbReference type="NCBI Taxonomy" id="469371"/>
    <lineage>
        <taxon>Bacteria</taxon>
        <taxon>Bacillati</taxon>
        <taxon>Actinomycetota</taxon>
        <taxon>Actinomycetes</taxon>
        <taxon>Streptosporangiales</taxon>
        <taxon>Streptosporangiaceae</taxon>
        <taxon>Thermobispora</taxon>
    </lineage>
</organism>
<dbReference type="CDD" id="cd09729">
    <property type="entry name" value="Cse1_I-E"/>
    <property type="match status" value="1"/>
</dbReference>